<evidence type="ECO:0000313" key="2">
    <source>
        <dbReference type="EMBL" id="SER39504.1"/>
    </source>
</evidence>
<reference evidence="2 3" key="1">
    <citation type="submission" date="2016-10" db="EMBL/GenBank/DDBJ databases">
        <authorList>
            <person name="Varghese N."/>
            <person name="Submissions S."/>
        </authorList>
    </citation>
    <scope>NUCLEOTIDE SEQUENCE [LARGE SCALE GENOMIC DNA]</scope>
    <source>
        <strain evidence="2 3">TC-13</strain>
    </source>
</reference>
<dbReference type="AlphaFoldDB" id="A0A1H9NTY8"/>
<dbReference type="EMBL" id="FOEL01000014">
    <property type="protein sequence ID" value="SER39504.1"/>
    <property type="molecule type" value="Genomic_DNA"/>
</dbReference>
<evidence type="ECO:0000313" key="3">
    <source>
        <dbReference type="Proteomes" id="UP000199410"/>
    </source>
</evidence>
<dbReference type="RefSeq" id="WP_036215914.1">
    <property type="nucleotide sequence ID" value="NZ_CP189820.1"/>
</dbReference>
<dbReference type="Proteomes" id="UP000199410">
    <property type="component" value="Unassembled WGS sequence"/>
</dbReference>
<organism evidence="2 3">
    <name type="scientific">Lysinibacillus fusiformis</name>
    <dbReference type="NCBI Taxonomy" id="28031"/>
    <lineage>
        <taxon>Bacteria</taxon>
        <taxon>Bacillati</taxon>
        <taxon>Bacillota</taxon>
        <taxon>Bacilli</taxon>
        <taxon>Bacillales</taxon>
        <taxon>Bacillaceae</taxon>
        <taxon>Lysinibacillus</taxon>
    </lineage>
</organism>
<proteinExistence type="predicted"/>
<accession>A0A1H9NTY8</accession>
<keyword evidence="1" id="KW-0732">Signal</keyword>
<feature type="signal peptide" evidence="1">
    <location>
        <begin position="1"/>
        <end position="26"/>
    </location>
</feature>
<protein>
    <submittedName>
        <fullName evidence="2">Uncharacterized protein</fullName>
    </submittedName>
</protein>
<name>A0A1H9NTY8_9BACI</name>
<comment type="caution">
    <text evidence="2">The sequence shown here is derived from an EMBL/GenBank/DDBJ whole genome shotgun (WGS) entry which is preliminary data.</text>
</comment>
<feature type="chain" id="PRO_5031435742" evidence="1">
    <location>
        <begin position="27"/>
        <end position="153"/>
    </location>
</feature>
<gene>
    <name evidence="2" type="ORF">SAMN02787113_03731</name>
</gene>
<evidence type="ECO:0000256" key="1">
    <source>
        <dbReference type="SAM" id="SignalP"/>
    </source>
</evidence>
<sequence length="153" mass="17290">MKKLIYSVFTVLSLGLIIIFPDSASAKTTSEEIKAPTTLNVQPTSIYQNAKEIQLDKPVYGSTTRYSRSSYYKVYVGINDGYPSLVFNTQSDDSAHEIFVYGENYLSVGNKQNYDTVYVNGAYGWYYVEIRARYTSTFDLPFKLTVASPNYGL</sequence>